<dbReference type="Gene3D" id="3.40.430.10">
    <property type="entry name" value="Dihydrofolate Reductase, subunit A"/>
    <property type="match status" value="1"/>
</dbReference>
<dbReference type="PANTHER" id="PTHR38011:SF12">
    <property type="entry name" value="BIFUNCTIONAL DEAMINASE-REDUCTASE DOMAIN PROTEIN"/>
    <property type="match status" value="1"/>
</dbReference>
<evidence type="ECO:0000259" key="1">
    <source>
        <dbReference type="Pfam" id="PF01872"/>
    </source>
</evidence>
<comment type="caution">
    <text evidence="2">The sequence shown here is derived from an EMBL/GenBank/DDBJ whole genome shotgun (WGS) entry which is preliminary data.</text>
</comment>
<accession>A0A538T6M3</accession>
<dbReference type="SUPFAM" id="SSF53597">
    <property type="entry name" value="Dihydrofolate reductase-like"/>
    <property type="match status" value="1"/>
</dbReference>
<dbReference type="InterPro" id="IPR050765">
    <property type="entry name" value="Riboflavin_Biosynth_HTPR"/>
</dbReference>
<reference evidence="2 3" key="1">
    <citation type="journal article" date="2019" name="Nat. Microbiol.">
        <title>Mediterranean grassland soil C-N compound turnover is dependent on rainfall and depth, and is mediated by genomically divergent microorganisms.</title>
        <authorList>
            <person name="Diamond S."/>
            <person name="Andeer P.F."/>
            <person name="Li Z."/>
            <person name="Crits-Christoph A."/>
            <person name="Burstein D."/>
            <person name="Anantharaman K."/>
            <person name="Lane K.R."/>
            <person name="Thomas B.C."/>
            <person name="Pan C."/>
            <person name="Northen T.R."/>
            <person name="Banfield J.F."/>
        </authorList>
    </citation>
    <scope>NUCLEOTIDE SEQUENCE [LARGE SCALE GENOMIC DNA]</scope>
    <source>
        <strain evidence="2">WS_6</strain>
    </source>
</reference>
<protein>
    <submittedName>
        <fullName evidence="2">Dihydrofolate reductase</fullName>
    </submittedName>
</protein>
<proteinExistence type="predicted"/>
<dbReference type="PANTHER" id="PTHR38011">
    <property type="entry name" value="DIHYDROFOLATE REDUCTASE FAMILY PROTEIN (AFU_ORTHOLOGUE AFUA_8G06820)"/>
    <property type="match status" value="1"/>
</dbReference>
<name>A0A538T6M3_UNCEI</name>
<dbReference type="Proteomes" id="UP000316852">
    <property type="component" value="Unassembled WGS sequence"/>
</dbReference>
<dbReference type="InterPro" id="IPR024072">
    <property type="entry name" value="DHFR-like_dom_sf"/>
</dbReference>
<dbReference type="EMBL" id="VBOW01000023">
    <property type="protein sequence ID" value="TMQ59290.1"/>
    <property type="molecule type" value="Genomic_DNA"/>
</dbReference>
<evidence type="ECO:0000313" key="3">
    <source>
        <dbReference type="Proteomes" id="UP000316852"/>
    </source>
</evidence>
<dbReference type="GO" id="GO:0009231">
    <property type="term" value="P:riboflavin biosynthetic process"/>
    <property type="evidence" value="ECO:0007669"/>
    <property type="project" value="InterPro"/>
</dbReference>
<sequence>MPKLRFTISMSLDGFVAGPNQSVDNPLGIGGTRLHEWVIPLAVWRRMHGLQGGEINESTPVVEESLANVGATIMGRNMFGGHPGPWDAKKPWGGWWGANPPFHHPVFVLTHHPRAPLTLEGGTTFTFVTGGIEAALEQARRAAVGKDVSLAGGAKAAQQYLAAGLVDEMEINLVPNLLGSGERLFDGLGDNLHGLELERTVAAPKVTHLKFGRR</sequence>
<evidence type="ECO:0000313" key="2">
    <source>
        <dbReference type="EMBL" id="TMQ59290.1"/>
    </source>
</evidence>
<organism evidence="2 3">
    <name type="scientific">Eiseniibacteriota bacterium</name>
    <dbReference type="NCBI Taxonomy" id="2212470"/>
    <lineage>
        <taxon>Bacteria</taxon>
        <taxon>Candidatus Eiseniibacteriota</taxon>
    </lineage>
</organism>
<dbReference type="AlphaFoldDB" id="A0A538T6M3"/>
<feature type="domain" description="Bacterial bifunctional deaminase-reductase C-terminal" evidence="1">
    <location>
        <begin position="2"/>
        <end position="198"/>
    </location>
</feature>
<gene>
    <name evidence="2" type="ORF">E6K76_05450</name>
</gene>
<dbReference type="Pfam" id="PF01872">
    <property type="entry name" value="RibD_C"/>
    <property type="match status" value="1"/>
</dbReference>
<dbReference type="GO" id="GO:0008703">
    <property type="term" value="F:5-amino-6-(5-phosphoribosylamino)uracil reductase activity"/>
    <property type="evidence" value="ECO:0007669"/>
    <property type="project" value="InterPro"/>
</dbReference>
<dbReference type="InterPro" id="IPR002734">
    <property type="entry name" value="RibDG_C"/>
</dbReference>